<feature type="transmembrane region" description="Helical" evidence="1">
    <location>
        <begin position="67"/>
        <end position="91"/>
    </location>
</feature>
<dbReference type="InterPro" id="IPR002509">
    <property type="entry name" value="NODB_dom"/>
</dbReference>
<name>A0A934VD18_9BACT</name>
<comment type="caution">
    <text evidence="3">The sequence shown here is derived from an EMBL/GenBank/DDBJ whole genome shotgun (WGS) entry which is preliminary data.</text>
</comment>
<feature type="transmembrane region" description="Helical" evidence="1">
    <location>
        <begin position="179"/>
        <end position="199"/>
    </location>
</feature>
<dbReference type="Gene3D" id="3.20.20.370">
    <property type="entry name" value="Glycoside hydrolase/deacetylase"/>
    <property type="match status" value="1"/>
</dbReference>
<keyword evidence="1" id="KW-1133">Transmembrane helix</keyword>
<evidence type="ECO:0000313" key="3">
    <source>
        <dbReference type="EMBL" id="MBK1817566.1"/>
    </source>
</evidence>
<evidence type="ECO:0000259" key="2">
    <source>
        <dbReference type="PROSITE" id="PS51677"/>
    </source>
</evidence>
<dbReference type="AlphaFoldDB" id="A0A934VD18"/>
<dbReference type="CDD" id="cd10917">
    <property type="entry name" value="CE4_NodB_like_6s_7s"/>
    <property type="match status" value="1"/>
</dbReference>
<dbReference type="Pfam" id="PF01522">
    <property type="entry name" value="Polysacc_deac_1"/>
    <property type="match status" value="1"/>
</dbReference>
<dbReference type="SUPFAM" id="SSF88713">
    <property type="entry name" value="Glycoside hydrolase/deacetylase"/>
    <property type="match status" value="1"/>
</dbReference>
<dbReference type="PANTHER" id="PTHR10587:SF137">
    <property type="entry name" value="4-DEOXY-4-FORMAMIDO-L-ARABINOSE-PHOSPHOUNDECAPRENOL DEFORMYLASE ARND-RELATED"/>
    <property type="match status" value="1"/>
</dbReference>
<keyword evidence="4" id="KW-1185">Reference proteome</keyword>
<keyword evidence="1" id="KW-0812">Transmembrane</keyword>
<feature type="transmembrane region" description="Helical" evidence="1">
    <location>
        <begin position="154"/>
        <end position="173"/>
    </location>
</feature>
<feature type="domain" description="NodB homology" evidence="2">
    <location>
        <begin position="213"/>
        <end position="394"/>
    </location>
</feature>
<keyword evidence="1" id="KW-0472">Membrane</keyword>
<feature type="transmembrane region" description="Helical" evidence="1">
    <location>
        <begin position="98"/>
        <end position="118"/>
    </location>
</feature>
<gene>
    <name evidence="3" type="ORF">JIN84_18245</name>
</gene>
<feature type="transmembrane region" description="Helical" evidence="1">
    <location>
        <begin position="43"/>
        <end position="61"/>
    </location>
</feature>
<accession>A0A934VD18</accession>
<dbReference type="InterPro" id="IPR050248">
    <property type="entry name" value="Polysacc_deacetylase_ArnD"/>
</dbReference>
<feature type="transmembrane region" description="Helical" evidence="1">
    <location>
        <begin position="124"/>
        <end position="142"/>
    </location>
</feature>
<dbReference type="PROSITE" id="PS51677">
    <property type="entry name" value="NODB"/>
    <property type="match status" value="1"/>
</dbReference>
<dbReference type="PANTHER" id="PTHR10587">
    <property type="entry name" value="GLYCOSYL TRANSFERASE-RELATED"/>
    <property type="match status" value="1"/>
</dbReference>
<dbReference type="GO" id="GO:0016810">
    <property type="term" value="F:hydrolase activity, acting on carbon-nitrogen (but not peptide) bonds"/>
    <property type="evidence" value="ECO:0007669"/>
    <property type="project" value="InterPro"/>
</dbReference>
<organism evidence="3 4">
    <name type="scientific">Luteolibacter yonseiensis</name>
    <dbReference type="NCBI Taxonomy" id="1144680"/>
    <lineage>
        <taxon>Bacteria</taxon>
        <taxon>Pseudomonadati</taxon>
        <taxon>Verrucomicrobiota</taxon>
        <taxon>Verrucomicrobiia</taxon>
        <taxon>Verrucomicrobiales</taxon>
        <taxon>Verrucomicrobiaceae</taxon>
        <taxon>Luteolibacter</taxon>
    </lineage>
</organism>
<reference evidence="3" key="1">
    <citation type="submission" date="2021-01" db="EMBL/GenBank/DDBJ databases">
        <title>Modified the classification status of verrucomicrobia.</title>
        <authorList>
            <person name="Feng X."/>
        </authorList>
    </citation>
    <scope>NUCLEOTIDE SEQUENCE</scope>
    <source>
        <strain evidence="3">JCM 18052</strain>
    </source>
</reference>
<evidence type="ECO:0000256" key="1">
    <source>
        <dbReference type="SAM" id="Phobius"/>
    </source>
</evidence>
<dbReference type="RefSeq" id="WP_200352506.1">
    <property type="nucleotide sequence ID" value="NZ_BAABHZ010000001.1"/>
</dbReference>
<protein>
    <submittedName>
        <fullName evidence="3">Polysaccharide deacetylase family protein</fullName>
    </submittedName>
</protein>
<dbReference type="EMBL" id="JAENIK010000012">
    <property type="protein sequence ID" value="MBK1817566.1"/>
    <property type="molecule type" value="Genomic_DNA"/>
</dbReference>
<sequence length="394" mass="43463">MRPPSDNRAVSSLFRVFGAGEPRVAGDVEERASRQGMHRHETAVFAVLFPLTIWVATSGPLAAMAGPFLGCLLAVPVTLLVMQLLPFILAVRSQPDQWRLWLTVCLLWAVMQCGAGGWAGMFAYFWIALAVLEIAADGVLFWRECMRWSGAPGIAWRVGLFVIPHGMVMVAAFKWGWPWFFAGGGLLAAMFCSWILSPYSQVLGPVIRSTDGERILITIDDGPDPHDTPLLLDLLDRHDTKAIFFMIGEKVLAHPDLAREVVRRGHEIGNHTLTHPQARFWCAGPSRTRREIEECQKIIRGVTGNAPRYFRAPVGHRNLFTHPVANELGLAVMSWNRRGFDAVEKDPGKVLSRILPDLAKGDIVLLHEATPIAVEVLNGVLDRIPHACGKAPAG</sequence>
<evidence type="ECO:0000313" key="4">
    <source>
        <dbReference type="Proteomes" id="UP000600139"/>
    </source>
</evidence>
<proteinExistence type="predicted"/>
<dbReference type="GO" id="GO:0005975">
    <property type="term" value="P:carbohydrate metabolic process"/>
    <property type="evidence" value="ECO:0007669"/>
    <property type="project" value="InterPro"/>
</dbReference>
<dbReference type="InterPro" id="IPR011330">
    <property type="entry name" value="Glyco_hydro/deAcase_b/a-brl"/>
</dbReference>
<dbReference type="Proteomes" id="UP000600139">
    <property type="component" value="Unassembled WGS sequence"/>
</dbReference>